<comment type="caution">
    <text evidence="4">The sequence shown here is derived from an EMBL/GenBank/DDBJ whole genome shotgun (WGS) entry which is preliminary data.</text>
</comment>
<evidence type="ECO:0000256" key="2">
    <source>
        <dbReference type="SAM" id="MobiDB-lite"/>
    </source>
</evidence>
<evidence type="ECO:0000313" key="4">
    <source>
        <dbReference type="EMBL" id="CAE8662554.1"/>
    </source>
</evidence>
<gene>
    <name evidence="4" type="ORF">PGLA2088_LOCUS14933</name>
</gene>
<feature type="compositionally biased region" description="Low complexity" evidence="2">
    <location>
        <begin position="374"/>
        <end position="383"/>
    </location>
</feature>
<dbReference type="CDD" id="cd00397">
    <property type="entry name" value="DNA_BRE_C"/>
    <property type="match status" value="1"/>
</dbReference>
<feature type="region of interest" description="Disordered" evidence="2">
    <location>
        <begin position="338"/>
        <end position="420"/>
    </location>
</feature>
<keyword evidence="1" id="KW-0233">DNA recombination</keyword>
<dbReference type="EMBL" id="CAJNNW010018210">
    <property type="protein sequence ID" value="CAE8662554.1"/>
    <property type="molecule type" value="Genomic_DNA"/>
</dbReference>
<proteinExistence type="predicted"/>
<dbReference type="PROSITE" id="PS51898">
    <property type="entry name" value="TYR_RECOMBINASE"/>
    <property type="match status" value="1"/>
</dbReference>
<dbReference type="SUPFAM" id="SSF56349">
    <property type="entry name" value="DNA breaking-rejoining enzymes"/>
    <property type="match status" value="1"/>
</dbReference>
<name>A0A813J1L6_POLGL</name>
<feature type="region of interest" description="Disordered" evidence="2">
    <location>
        <begin position="435"/>
        <end position="463"/>
    </location>
</feature>
<evidence type="ECO:0000259" key="3">
    <source>
        <dbReference type="PROSITE" id="PS51898"/>
    </source>
</evidence>
<dbReference type="InterPro" id="IPR013762">
    <property type="entry name" value="Integrase-like_cat_sf"/>
</dbReference>
<protein>
    <recommendedName>
        <fullName evidence="3">Tyr recombinase domain-containing protein</fullName>
    </recommendedName>
</protein>
<dbReference type="GO" id="GO:0015074">
    <property type="term" value="P:DNA integration"/>
    <property type="evidence" value="ECO:0007669"/>
    <property type="project" value="InterPro"/>
</dbReference>
<evidence type="ECO:0000256" key="1">
    <source>
        <dbReference type="ARBA" id="ARBA00023172"/>
    </source>
</evidence>
<dbReference type="GO" id="GO:0006310">
    <property type="term" value="P:DNA recombination"/>
    <property type="evidence" value="ECO:0007669"/>
    <property type="project" value="UniProtKB-KW"/>
</dbReference>
<dbReference type="InterPro" id="IPR002104">
    <property type="entry name" value="Integrase_catalytic"/>
</dbReference>
<organism evidence="4 5">
    <name type="scientific">Polarella glacialis</name>
    <name type="common">Dinoflagellate</name>
    <dbReference type="NCBI Taxonomy" id="89957"/>
    <lineage>
        <taxon>Eukaryota</taxon>
        <taxon>Sar</taxon>
        <taxon>Alveolata</taxon>
        <taxon>Dinophyceae</taxon>
        <taxon>Suessiales</taxon>
        <taxon>Suessiaceae</taxon>
        <taxon>Polarella</taxon>
    </lineage>
</organism>
<dbReference type="Proteomes" id="UP000626109">
    <property type="component" value="Unassembled WGS sequence"/>
</dbReference>
<dbReference type="InterPro" id="IPR011010">
    <property type="entry name" value="DNA_brk_join_enz"/>
</dbReference>
<dbReference type="GO" id="GO:0003677">
    <property type="term" value="F:DNA binding"/>
    <property type="evidence" value="ECO:0007669"/>
    <property type="project" value="InterPro"/>
</dbReference>
<feature type="domain" description="Tyr recombinase" evidence="3">
    <location>
        <begin position="99"/>
        <end position="289"/>
    </location>
</feature>
<feature type="compositionally biased region" description="Polar residues" evidence="2">
    <location>
        <begin position="384"/>
        <end position="394"/>
    </location>
</feature>
<reference evidence="4" key="1">
    <citation type="submission" date="2021-02" db="EMBL/GenBank/DDBJ databases">
        <authorList>
            <person name="Dougan E. K."/>
            <person name="Rhodes N."/>
            <person name="Thang M."/>
            <person name="Chan C."/>
        </authorList>
    </citation>
    <scope>NUCLEOTIDE SEQUENCE</scope>
</reference>
<sequence length="520" mass="56714">MSAGPRFLDVAQISKVQTQTVERYKKALQPLVTWLSDNSYLPENAEQMDDLIVEFKYEHPDCTRAQYEQLLAAVEFVFPRYKGKLGWSHSISKGWAVSHIPKHAVPQGKGLTALLAINFAAMGYSRLGIGMMVQQQYGMRPSEMLGLRGSDILLGIADNVLHKISTVTLKLGKDVGTKAKREQYVIVRESDNISLFHLLLEVHSSTLAEAFIFPHTYNVYRRLLNQAEARVGVSFGLTPHSPRAGFASEGIAAGRPFLELKEVGRWVSEQSFRIYVDIITARNISNQLKSTGLGPAIREALVHLALYFPTASFNQGIYATKGSSVGPEISVVAACELNSSQSGHPSRQEAPGPQTAGDGSRGGARGGGHRGRGRTSTGRSASSYEQHQAAQGSSAHRGAEVGPPSSGTKVGPPSRGSTAVAAGRQIQLDAVVHTAEGNDRSRGYRGRGSPPLSVNRGLSSTSPGCWAQPQMSQKQPAQRLRQSFYQLQQQLSRFQRFLYRPPKVLCHCFKKRGQAQTFST</sequence>
<evidence type="ECO:0000313" key="5">
    <source>
        <dbReference type="Proteomes" id="UP000626109"/>
    </source>
</evidence>
<accession>A0A813J1L6</accession>
<dbReference type="Gene3D" id="1.10.443.10">
    <property type="entry name" value="Intergrase catalytic core"/>
    <property type="match status" value="1"/>
</dbReference>
<dbReference type="AlphaFoldDB" id="A0A813J1L6"/>